<dbReference type="Proteomes" id="UP000182108">
    <property type="component" value="Unassembled WGS sequence"/>
</dbReference>
<organism evidence="13 14">
    <name type="scientific">Tepidiphilus thermophilus</name>
    <dbReference type="NCBI Taxonomy" id="876478"/>
    <lineage>
        <taxon>Bacteria</taxon>
        <taxon>Pseudomonadati</taxon>
        <taxon>Pseudomonadota</taxon>
        <taxon>Hydrogenophilia</taxon>
        <taxon>Hydrogenophilales</taxon>
        <taxon>Hydrogenophilaceae</taxon>
        <taxon>Tepidiphilus</taxon>
    </lineage>
</organism>
<proteinExistence type="inferred from homology"/>
<dbReference type="SUPFAM" id="SSF52540">
    <property type="entry name" value="P-loop containing nucleoside triphosphate hydrolases"/>
    <property type="match status" value="1"/>
</dbReference>
<gene>
    <name evidence="10" type="primary">ftsY</name>
    <name evidence="13" type="ORF">Ga0061068_10664</name>
</gene>
<feature type="compositionally biased region" description="Polar residues" evidence="11">
    <location>
        <begin position="30"/>
        <end position="47"/>
    </location>
</feature>
<keyword evidence="2 10" id="KW-0963">Cytoplasm</keyword>
<evidence type="ECO:0000256" key="9">
    <source>
        <dbReference type="ARBA" id="ARBA00053570"/>
    </source>
</evidence>
<dbReference type="InterPro" id="IPR042101">
    <property type="entry name" value="SRP54_N_sf"/>
</dbReference>
<dbReference type="InterPro" id="IPR003593">
    <property type="entry name" value="AAA+_ATPase"/>
</dbReference>
<dbReference type="InterPro" id="IPR027417">
    <property type="entry name" value="P-loop_NTPase"/>
</dbReference>
<keyword evidence="7 10" id="KW-0675">Receptor</keyword>
<dbReference type="InterPro" id="IPR000897">
    <property type="entry name" value="SRP54_GTPase_dom"/>
</dbReference>
<dbReference type="PROSITE" id="PS00300">
    <property type="entry name" value="SRP54"/>
    <property type="match status" value="1"/>
</dbReference>
<keyword evidence="6 10" id="KW-0472">Membrane</keyword>
<evidence type="ECO:0000256" key="1">
    <source>
        <dbReference type="ARBA" id="ARBA00022475"/>
    </source>
</evidence>
<dbReference type="AlphaFoldDB" id="A0A0K6IW83"/>
<dbReference type="EC" id="3.6.5.4" evidence="10"/>
<name>A0A0K6IW83_9PROT</name>
<evidence type="ECO:0000256" key="4">
    <source>
        <dbReference type="ARBA" id="ARBA00022801"/>
    </source>
</evidence>
<evidence type="ECO:0000259" key="12">
    <source>
        <dbReference type="PROSITE" id="PS00300"/>
    </source>
</evidence>
<dbReference type="InterPro" id="IPR013822">
    <property type="entry name" value="Signal_recog_particl_SRP54_hlx"/>
</dbReference>
<keyword evidence="1 10" id="KW-1003">Cell membrane</keyword>
<protein>
    <recommendedName>
        <fullName evidence="10">Signal recognition particle receptor FtsY</fullName>
        <shortName evidence="10">SRP receptor</shortName>
        <ecNumber evidence="10">3.6.5.4</ecNumber>
    </recommendedName>
</protein>
<keyword evidence="5 10" id="KW-0342">GTP-binding</keyword>
<dbReference type="NCBIfam" id="TIGR00064">
    <property type="entry name" value="ftsY"/>
    <property type="match status" value="1"/>
</dbReference>
<dbReference type="EMBL" id="CYHH01000006">
    <property type="protein sequence ID" value="CUB07314.1"/>
    <property type="molecule type" value="Genomic_DNA"/>
</dbReference>
<dbReference type="SMART" id="SM00962">
    <property type="entry name" value="SRP54"/>
    <property type="match status" value="1"/>
</dbReference>
<feature type="binding site" evidence="10">
    <location>
        <begin position="368"/>
        <end position="371"/>
    </location>
    <ligand>
        <name>GTP</name>
        <dbReference type="ChEBI" id="CHEBI:37565"/>
    </ligand>
</feature>
<reference evidence="14" key="1">
    <citation type="submission" date="2015-08" db="EMBL/GenBank/DDBJ databases">
        <authorList>
            <person name="Babu N.S."/>
            <person name="Beckwith C.J."/>
            <person name="Beseler K.G."/>
            <person name="Brison A."/>
            <person name="Carone J.V."/>
            <person name="Caskin T.P."/>
            <person name="Diamond M."/>
            <person name="Durham M.E."/>
            <person name="Foxe J.M."/>
            <person name="Go M."/>
            <person name="Henderson B.A."/>
            <person name="Jones I.B."/>
            <person name="McGettigan J.A."/>
            <person name="Micheletti S.J."/>
            <person name="Nasrallah M.E."/>
            <person name="Ortiz D."/>
            <person name="Piller C.R."/>
            <person name="Privatt S.R."/>
            <person name="Schneider S.L."/>
            <person name="Sharp S."/>
            <person name="Smith T.C."/>
            <person name="Stanton J.D."/>
            <person name="Ullery H.E."/>
            <person name="Wilson R.J."/>
            <person name="Serrano M.G."/>
            <person name="Buck G."/>
            <person name="Lee V."/>
            <person name="Wang Y."/>
            <person name="Carvalho R."/>
            <person name="Voegtly L."/>
            <person name="Shi R."/>
            <person name="Duckworth R."/>
            <person name="Johnson A."/>
            <person name="Loviza R."/>
            <person name="Walstead R."/>
            <person name="Shah Z."/>
            <person name="Kiflezghi M."/>
            <person name="Wade K."/>
            <person name="Ball S.L."/>
            <person name="Bradley K.W."/>
            <person name="Asai D.J."/>
            <person name="Bowman C.A."/>
            <person name="Russell D.A."/>
            <person name="Pope W.H."/>
            <person name="Jacobs-Sera D."/>
            <person name="Hendrix R.W."/>
            <person name="Hatfull G.F."/>
        </authorList>
    </citation>
    <scope>NUCLEOTIDE SEQUENCE [LARGE SCALE GENOMIC DNA]</scope>
    <source>
        <strain evidence="14">JCM 19170</strain>
    </source>
</reference>
<dbReference type="InterPro" id="IPR036225">
    <property type="entry name" value="SRP/SRP_N"/>
</dbReference>
<dbReference type="InterPro" id="IPR004390">
    <property type="entry name" value="SR_rcpt_FtsY"/>
</dbReference>
<dbReference type="GO" id="GO:0005886">
    <property type="term" value="C:plasma membrane"/>
    <property type="evidence" value="ECO:0007669"/>
    <property type="project" value="UniProtKB-SubCell"/>
</dbReference>
<dbReference type="Gene3D" id="1.20.120.140">
    <property type="entry name" value="Signal recognition particle SRP54, nucleotide-binding domain"/>
    <property type="match status" value="1"/>
</dbReference>
<dbReference type="CDD" id="cd17874">
    <property type="entry name" value="FtsY"/>
    <property type="match status" value="1"/>
</dbReference>
<dbReference type="HAMAP" id="MF_00920">
    <property type="entry name" value="FtsY"/>
    <property type="match status" value="1"/>
</dbReference>
<dbReference type="PANTHER" id="PTHR43134">
    <property type="entry name" value="SIGNAL RECOGNITION PARTICLE RECEPTOR SUBUNIT ALPHA"/>
    <property type="match status" value="1"/>
</dbReference>
<feature type="region of interest" description="Disordered" evidence="11">
    <location>
        <begin position="21"/>
        <end position="91"/>
    </location>
</feature>
<comment type="function">
    <text evidence="9 10">Involved in targeting and insertion of nascent membrane proteins into the cytoplasmic membrane. Acts as a receptor for the complex formed by the signal recognition particle (SRP) and the ribosome-nascent chain (RNC). Interaction with SRP-RNC leads to the transfer of the RNC complex to the Sec translocase for insertion into the membrane, the hydrolysis of GTP by both Ffh and FtsY, and the dissociation of the SRP-FtsY complex into the individual components.</text>
</comment>
<evidence type="ECO:0000256" key="3">
    <source>
        <dbReference type="ARBA" id="ARBA00022741"/>
    </source>
</evidence>
<dbReference type="GO" id="GO:0005525">
    <property type="term" value="F:GTP binding"/>
    <property type="evidence" value="ECO:0007669"/>
    <property type="project" value="UniProtKB-UniRule"/>
</dbReference>
<dbReference type="SMART" id="SM00382">
    <property type="entry name" value="AAA"/>
    <property type="match status" value="1"/>
</dbReference>
<dbReference type="GO" id="GO:0005047">
    <property type="term" value="F:signal recognition particle binding"/>
    <property type="evidence" value="ECO:0007669"/>
    <property type="project" value="TreeGrafter"/>
</dbReference>
<evidence type="ECO:0000313" key="13">
    <source>
        <dbReference type="EMBL" id="CUB07314.1"/>
    </source>
</evidence>
<comment type="similarity">
    <text evidence="10">Belongs to the GTP-binding SRP family. FtsY subfamily.</text>
</comment>
<comment type="catalytic activity">
    <reaction evidence="8 10">
        <text>GTP + H2O = GDP + phosphate + H(+)</text>
        <dbReference type="Rhea" id="RHEA:19669"/>
        <dbReference type="ChEBI" id="CHEBI:15377"/>
        <dbReference type="ChEBI" id="CHEBI:15378"/>
        <dbReference type="ChEBI" id="CHEBI:37565"/>
        <dbReference type="ChEBI" id="CHEBI:43474"/>
        <dbReference type="ChEBI" id="CHEBI:58189"/>
        <dbReference type="EC" id="3.6.5.4"/>
    </reaction>
</comment>
<evidence type="ECO:0000256" key="10">
    <source>
        <dbReference type="HAMAP-Rule" id="MF_00920"/>
    </source>
</evidence>
<keyword evidence="3 10" id="KW-0547">Nucleotide-binding</keyword>
<dbReference type="SMART" id="SM00963">
    <property type="entry name" value="SRP54_N"/>
    <property type="match status" value="1"/>
</dbReference>
<evidence type="ECO:0000256" key="5">
    <source>
        <dbReference type="ARBA" id="ARBA00023134"/>
    </source>
</evidence>
<comment type="subcellular location">
    <subcellularLocation>
        <location evidence="10">Cell membrane</location>
        <topology evidence="10">Peripheral membrane protein</topology>
        <orientation evidence="10">Cytoplasmic side</orientation>
    </subcellularLocation>
    <subcellularLocation>
        <location evidence="10">Cytoplasm</location>
    </subcellularLocation>
</comment>
<dbReference type="PANTHER" id="PTHR43134:SF1">
    <property type="entry name" value="SIGNAL RECOGNITION PARTICLE RECEPTOR SUBUNIT ALPHA"/>
    <property type="match status" value="1"/>
</dbReference>
<keyword evidence="4 10" id="KW-0378">Hydrolase</keyword>
<sequence>MLGAPGVRTKVADSLMFGLFKRKKKESADSAGTQGTEALLPSETSPGSGADAASAQTLPETSPEEAIAAEAKAADSPHAPESGTEAAVQESDSILPAGEPVAVERQSHGAAAPEQESRKRSWTERLKAGLARTRQNLAGLFGRRRIDEDLLEEIETTLLLADCGVEATQWLMDSLRRRIKKDGLTDAEQLRGVMAELLTELLLPLQQALEVESHKPFIIMVTGVNGAGKTTSIGKLAKYFQSQGKTVLLGAGDTFRAAAREQLVVWGERNGVPVIAQEHGDPAAVAFDAVQAAKARGVDVAIIDTAGRLPTQLHLMEEIAKVRRVIAKAEPGAPHEVLLVLDANIGQNAITQVETFDKAVGLTGLVLTKLDGTAKGGVIAAIARRCPKPVRFIGVGEGIDDLRPFSARDFVEALLGIER</sequence>
<evidence type="ECO:0000256" key="7">
    <source>
        <dbReference type="ARBA" id="ARBA00023170"/>
    </source>
</evidence>
<dbReference type="SUPFAM" id="SSF47364">
    <property type="entry name" value="Domain of the SRP/SRP receptor G-proteins"/>
    <property type="match status" value="1"/>
</dbReference>
<evidence type="ECO:0000313" key="14">
    <source>
        <dbReference type="Proteomes" id="UP000182108"/>
    </source>
</evidence>
<evidence type="ECO:0000256" key="6">
    <source>
        <dbReference type="ARBA" id="ARBA00023136"/>
    </source>
</evidence>
<evidence type="ECO:0000256" key="11">
    <source>
        <dbReference type="SAM" id="MobiDB-lite"/>
    </source>
</evidence>
<dbReference type="Pfam" id="PF00448">
    <property type="entry name" value="SRP54"/>
    <property type="match status" value="1"/>
</dbReference>
<comment type="subunit">
    <text evidence="10">Part of the signal recognition particle protein translocation system, which is composed of SRP and FtsY. SRP is a ribonucleoprotein composed of Ffh and a 4.5S RNA molecule.</text>
</comment>
<dbReference type="GO" id="GO:0006614">
    <property type="term" value="P:SRP-dependent cotranslational protein targeting to membrane"/>
    <property type="evidence" value="ECO:0007669"/>
    <property type="project" value="InterPro"/>
</dbReference>
<dbReference type="GO" id="GO:0005737">
    <property type="term" value="C:cytoplasm"/>
    <property type="evidence" value="ECO:0007669"/>
    <property type="project" value="UniProtKB-SubCell"/>
</dbReference>
<dbReference type="FunFam" id="1.20.120.140:FF:000002">
    <property type="entry name" value="Signal recognition particle receptor FtsY"/>
    <property type="match status" value="1"/>
</dbReference>
<dbReference type="Gene3D" id="3.40.50.300">
    <property type="entry name" value="P-loop containing nucleotide triphosphate hydrolases"/>
    <property type="match status" value="1"/>
</dbReference>
<feature type="domain" description="SRP54-type proteins GTP-binding" evidence="12">
    <location>
        <begin position="389"/>
        <end position="402"/>
    </location>
</feature>
<feature type="binding site" evidence="10">
    <location>
        <begin position="223"/>
        <end position="230"/>
    </location>
    <ligand>
        <name>GTP</name>
        <dbReference type="ChEBI" id="CHEBI:37565"/>
    </ligand>
</feature>
<evidence type="ECO:0000256" key="8">
    <source>
        <dbReference type="ARBA" id="ARBA00048027"/>
    </source>
</evidence>
<evidence type="ECO:0000256" key="2">
    <source>
        <dbReference type="ARBA" id="ARBA00022490"/>
    </source>
</evidence>
<dbReference type="Pfam" id="PF02881">
    <property type="entry name" value="SRP54_N"/>
    <property type="match status" value="1"/>
</dbReference>
<dbReference type="FunFam" id="3.40.50.300:FF:000053">
    <property type="entry name" value="Signal recognition particle receptor FtsY"/>
    <property type="match status" value="1"/>
</dbReference>
<feature type="binding site" evidence="10">
    <location>
        <begin position="304"/>
        <end position="308"/>
    </location>
    <ligand>
        <name>GTP</name>
        <dbReference type="ChEBI" id="CHEBI:37565"/>
    </ligand>
</feature>
<keyword evidence="14" id="KW-1185">Reference proteome</keyword>
<dbReference type="GO" id="GO:0003924">
    <property type="term" value="F:GTPase activity"/>
    <property type="evidence" value="ECO:0007669"/>
    <property type="project" value="UniProtKB-UniRule"/>
</dbReference>
<accession>A0A0K6IW83</accession>